<keyword evidence="3" id="KW-1185">Reference proteome</keyword>
<evidence type="ECO:0000313" key="3">
    <source>
        <dbReference type="Proteomes" id="UP001459277"/>
    </source>
</evidence>
<evidence type="ECO:0000256" key="1">
    <source>
        <dbReference type="SAM" id="MobiDB-lite"/>
    </source>
</evidence>
<dbReference type="PANTHER" id="PTHR11692">
    <property type="entry name" value="BIFUNCTIONAL PURINE BIOSYNTHESIS PROTEIN PURH"/>
    <property type="match status" value="1"/>
</dbReference>
<dbReference type="PANTHER" id="PTHR11692:SF0">
    <property type="entry name" value="BIFUNCTIONAL PURINE BIOSYNTHESIS PROTEIN ATIC"/>
    <property type="match status" value="1"/>
</dbReference>
<organism evidence="2 3">
    <name type="scientific">Lithocarpus litseifolius</name>
    <dbReference type="NCBI Taxonomy" id="425828"/>
    <lineage>
        <taxon>Eukaryota</taxon>
        <taxon>Viridiplantae</taxon>
        <taxon>Streptophyta</taxon>
        <taxon>Embryophyta</taxon>
        <taxon>Tracheophyta</taxon>
        <taxon>Spermatophyta</taxon>
        <taxon>Magnoliopsida</taxon>
        <taxon>eudicotyledons</taxon>
        <taxon>Gunneridae</taxon>
        <taxon>Pentapetalae</taxon>
        <taxon>rosids</taxon>
        <taxon>fabids</taxon>
        <taxon>Fagales</taxon>
        <taxon>Fagaceae</taxon>
        <taxon>Lithocarpus</taxon>
    </lineage>
</organism>
<dbReference type="InterPro" id="IPR036914">
    <property type="entry name" value="MGS-like_dom_sf"/>
</dbReference>
<dbReference type="GO" id="GO:0004643">
    <property type="term" value="F:phosphoribosylaminoimidazolecarboxamide formyltransferase activity"/>
    <property type="evidence" value="ECO:0007669"/>
    <property type="project" value="InterPro"/>
</dbReference>
<dbReference type="PRINTS" id="PR01217">
    <property type="entry name" value="PRICHEXTENSN"/>
</dbReference>
<dbReference type="GO" id="GO:0003937">
    <property type="term" value="F:IMP cyclohydrolase activity"/>
    <property type="evidence" value="ECO:0007669"/>
    <property type="project" value="InterPro"/>
</dbReference>
<name>A0AAW2BVG5_9ROSI</name>
<dbReference type="InterPro" id="IPR002695">
    <property type="entry name" value="PurH-like"/>
</dbReference>
<feature type="region of interest" description="Disordered" evidence="1">
    <location>
        <begin position="274"/>
        <end position="310"/>
    </location>
</feature>
<dbReference type="EMBL" id="JAZDWU010000010">
    <property type="protein sequence ID" value="KAK9989648.1"/>
    <property type="molecule type" value="Genomic_DNA"/>
</dbReference>
<comment type="caution">
    <text evidence="2">The sequence shown here is derived from an EMBL/GenBank/DDBJ whole genome shotgun (WGS) entry which is preliminary data.</text>
</comment>
<evidence type="ECO:0000313" key="2">
    <source>
        <dbReference type="EMBL" id="KAK9989648.1"/>
    </source>
</evidence>
<protein>
    <submittedName>
        <fullName evidence="2">Uncharacterized protein</fullName>
    </submittedName>
</protein>
<dbReference type="GO" id="GO:0005829">
    <property type="term" value="C:cytosol"/>
    <property type="evidence" value="ECO:0007669"/>
    <property type="project" value="TreeGrafter"/>
</dbReference>
<feature type="compositionally biased region" description="Low complexity" evidence="1">
    <location>
        <begin position="134"/>
        <end position="146"/>
    </location>
</feature>
<feature type="compositionally biased region" description="Low complexity" evidence="1">
    <location>
        <begin position="78"/>
        <end position="115"/>
    </location>
</feature>
<dbReference type="Gene3D" id="3.40.50.1380">
    <property type="entry name" value="Methylglyoxal synthase-like domain"/>
    <property type="match status" value="1"/>
</dbReference>
<proteinExistence type="predicted"/>
<dbReference type="GO" id="GO:0006189">
    <property type="term" value="P:'de novo' IMP biosynthetic process"/>
    <property type="evidence" value="ECO:0007669"/>
    <property type="project" value="TreeGrafter"/>
</dbReference>
<dbReference type="Proteomes" id="UP001459277">
    <property type="component" value="Unassembled WGS sequence"/>
</dbReference>
<gene>
    <name evidence="2" type="ORF">SO802_029887</name>
</gene>
<feature type="region of interest" description="Disordered" evidence="1">
    <location>
        <begin position="64"/>
        <end position="238"/>
    </location>
</feature>
<sequence>MPRNHAYYRWYRPVTRKYVDRNSAKLDIMIEIHLALLEMLPVGSRDHNHVRRVLNNVVGLGGGPAANGQAKNGHETEPATSTIPSTSTTPLSTPSRVRRATTTPSTSAAPLSTPTRGRHATASPSTSAARGRSRPATASPSTSAARGRGRRATTPRVVTSPEIRAPVPHASLQPEVTPPIPDASPQTEVPSPTPPSQPSFDLGVDFHMTPPTHPETPSYFRPTSSSAPTLPIDPPRTEPLTMIPTPCLYTEHHYPPTSSSSDPLRPLVGIETVQPDTDVPDEQPPPQPSPPRGRPQRARRAPTCGTGGHKIGHKGSSMVITMYVVKYKVRTHFLAIRSLYSYFIIVEELNSACSYTIVSIGGTASTMESAGVSVTKVEQLTSFLEMVYLQQELEKLHDLRNKVKSEGELWDDLVSSSSQNSHLVSKATRLWESILARKTTFDVVVVNLYPFYNKVTSTGGIEFEDRIENTDTGIEFEVSPLVSYPFHLSAEPPSAGEAHEGSPVSTVSSCSIKGENMDTHSQADGFARCNPPNLAPSAVADTSSKEAESLAIEKINYRALLQTPYMYLMLVYVNYIMYLKWQLP</sequence>
<feature type="compositionally biased region" description="Pro residues" evidence="1">
    <location>
        <begin position="282"/>
        <end position="293"/>
    </location>
</feature>
<accession>A0AAW2BVG5</accession>
<dbReference type="AlphaFoldDB" id="A0AAW2BVG5"/>
<reference evidence="2 3" key="1">
    <citation type="submission" date="2024-01" db="EMBL/GenBank/DDBJ databases">
        <title>A telomere-to-telomere, gap-free genome of sweet tea (Lithocarpus litseifolius).</title>
        <authorList>
            <person name="Zhou J."/>
        </authorList>
    </citation>
    <scope>NUCLEOTIDE SEQUENCE [LARGE SCALE GENOMIC DNA]</scope>
    <source>
        <strain evidence="2">Zhou-2022a</strain>
        <tissue evidence="2">Leaf</tissue>
    </source>
</reference>